<dbReference type="NCBIfam" id="TIGR00252">
    <property type="entry name" value="YraN family protein"/>
    <property type="match status" value="1"/>
</dbReference>
<dbReference type="NCBIfam" id="NF009150">
    <property type="entry name" value="PRK12497.1-3"/>
    <property type="match status" value="1"/>
</dbReference>
<sequence>MSVNRQRLGKLGEAEARRRLEQEGYIIQAVNWRSRFGELDLVAQHGERLVFIEVRARSAASGGRYGTAAESVDFKKQRQVRSLAQAYMAATNQRDAAIRFDVITLTIGLDGTIQAYSHYEAAF</sequence>
<dbReference type="Proteomes" id="UP000266482">
    <property type="component" value="Unassembled WGS sequence"/>
</dbReference>
<dbReference type="Gene3D" id="3.40.1350.10">
    <property type="match status" value="1"/>
</dbReference>
<reference evidence="3 4" key="1">
    <citation type="submission" date="2018-09" db="EMBL/GenBank/DDBJ databases">
        <title>Paenibacillus aracenensis nov. sp. isolated from a cave in southern Spain.</title>
        <authorList>
            <person name="Jurado V."/>
            <person name="Gutierrez-Patricio S."/>
            <person name="Gonzalez-Pimentel J.L."/>
            <person name="Miller A.Z."/>
            <person name="Laiz L."/>
            <person name="Saiz-Jimenez C."/>
        </authorList>
    </citation>
    <scope>NUCLEOTIDE SEQUENCE [LARGE SCALE GENOMIC DNA]</scope>
    <source>
        <strain evidence="3 4">DSM 22867</strain>
    </source>
</reference>
<dbReference type="Pfam" id="PF02021">
    <property type="entry name" value="UPF0102"/>
    <property type="match status" value="1"/>
</dbReference>
<proteinExistence type="inferred from homology"/>
<dbReference type="PANTHER" id="PTHR34039">
    <property type="entry name" value="UPF0102 PROTEIN YRAN"/>
    <property type="match status" value="1"/>
</dbReference>
<dbReference type="OrthoDB" id="9802516at2"/>
<organism evidence="3 4">
    <name type="scientific">Paenibacillus nanensis</name>
    <dbReference type="NCBI Taxonomy" id="393251"/>
    <lineage>
        <taxon>Bacteria</taxon>
        <taxon>Bacillati</taxon>
        <taxon>Bacillota</taxon>
        <taxon>Bacilli</taxon>
        <taxon>Bacillales</taxon>
        <taxon>Paenibacillaceae</taxon>
        <taxon>Paenibacillus</taxon>
    </lineage>
</organism>
<evidence type="ECO:0000256" key="2">
    <source>
        <dbReference type="HAMAP-Rule" id="MF_00048"/>
    </source>
</evidence>
<keyword evidence="4" id="KW-1185">Reference proteome</keyword>
<dbReference type="InterPro" id="IPR011335">
    <property type="entry name" value="Restrct_endonuc-II-like"/>
</dbReference>
<name>A0A3A1UWP5_9BACL</name>
<comment type="similarity">
    <text evidence="1 2">Belongs to the UPF0102 family.</text>
</comment>
<accession>A0A3A1UWP5</accession>
<gene>
    <name evidence="3" type="ORF">D3P08_15620</name>
</gene>
<dbReference type="PANTHER" id="PTHR34039:SF1">
    <property type="entry name" value="UPF0102 PROTEIN YRAN"/>
    <property type="match status" value="1"/>
</dbReference>
<dbReference type="InterPro" id="IPR011856">
    <property type="entry name" value="tRNA_endonuc-like_dom_sf"/>
</dbReference>
<dbReference type="HAMAP" id="MF_00048">
    <property type="entry name" value="UPF0102"/>
    <property type="match status" value="1"/>
</dbReference>
<dbReference type="InterPro" id="IPR003509">
    <property type="entry name" value="UPF0102_YraN-like"/>
</dbReference>
<evidence type="ECO:0000313" key="4">
    <source>
        <dbReference type="Proteomes" id="UP000266482"/>
    </source>
</evidence>
<dbReference type="AlphaFoldDB" id="A0A3A1UWP5"/>
<protein>
    <recommendedName>
        <fullName evidence="2">UPF0102 protein D3P08_15620</fullName>
    </recommendedName>
</protein>
<evidence type="ECO:0000313" key="3">
    <source>
        <dbReference type="EMBL" id="RIX51841.1"/>
    </source>
</evidence>
<dbReference type="EMBL" id="QXQA01000009">
    <property type="protein sequence ID" value="RIX51841.1"/>
    <property type="molecule type" value="Genomic_DNA"/>
</dbReference>
<dbReference type="GO" id="GO:0003676">
    <property type="term" value="F:nucleic acid binding"/>
    <property type="evidence" value="ECO:0007669"/>
    <property type="project" value="InterPro"/>
</dbReference>
<dbReference type="RefSeq" id="WP_119600624.1">
    <property type="nucleotide sequence ID" value="NZ_QXQA01000009.1"/>
</dbReference>
<comment type="caution">
    <text evidence="3">The sequence shown here is derived from an EMBL/GenBank/DDBJ whole genome shotgun (WGS) entry which is preliminary data.</text>
</comment>
<evidence type="ECO:0000256" key="1">
    <source>
        <dbReference type="ARBA" id="ARBA00006738"/>
    </source>
</evidence>
<dbReference type="SUPFAM" id="SSF52980">
    <property type="entry name" value="Restriction endonuclease-like"/>
    <property type="match status" value="1"/>
</dbReference>